<dbReference type="InterPro" id="IPR036188">
    <property type="entry name" value="FAD/NAD-bd_sf"/>
</dbReference>
<accession>A0A412Z6E9</accession>
<evidence type="ECO:0000259" key="1">
    <source>
        <dbReference type="Pfam" id="PF21688"/>
    </source>
</evidence>
<dbReference type="Gene3D" id="3.30.70.2700">
    <property type="match status" value="1"/>
</dbReference>
<sequence length="562" mass="61218">MIRINQLKMPLGHDRAGLLEKAARVLRVPSEEIEKLTIVKQSVDARKKPDIWYSYVVDIGIRQAGLQKEEKLVRRLKDRNVAVHKEAPYRLPEPGTECMAGRPVIIGTGPAGLFCGLMLARKGYMPILLERGEDVDARTDRVARFWETGQLDPSSNVQFGEGGAGTFSDGKLNTLVKDTFGRNREVLRILTEFGGDPSILYVNKPHIGTDVLSRIVKSIRTEIEKLGGQVLFQSQVTDFVTEGEPGESRRIKALVVNGSQVLEAETVVLAIGHSARDTFETLLARGIPMEPKAFAVGLRVQHPQTLINESQYGMKECGELGPASYKLTWKASDERGVYSFCMCPGGYVVNASSEPGRLAVNGMSYHDRAGENANSAIIVTVTPEDFCGMETGAGTDQGCEAPGDAMAGIRFQRRLEETAFCLGKGNIPVQLYGDFKEGRVSEGFGGVNPAFRGGYAFANLRELFPEPLSRAFMEGMEGFGTMIRGFDRPDAILAGIESRTSSPVRIPRDQGMESPVKGIFPCGEGAGYAGGITSAAMDGIKTAEEIIRRYSPLRPSRTVAKT</sequence>
<dbReference type="Pfam" id="PF21688">
    <property type="entry name" value="FAD-depend_C"/>
    <property type="match status" value="1"/>
</dbReference>
<organism evidence="2 3">
    <name type="scientific">Enterocloster bolteae</name>
    <dbReference type="NCBI Taxonomy" id="208479"/>
    <lineage>
        <taxon>Bacteria</taxon>
        <taxon>Bacillati</taxon>
        <taxon>Bacillota</taxon>
        <taxon>Clostridia</taxon>
        <taxon>Lachnospirales</taxon>
        <taxon>Lachnospiraceae</taxon>
        <taxon>Enterocloster</taxon>
    </lineage>
</organism>
<feature type="domain" description="FAD-dependent protein C-terminal" evidence="1">
    <location>
        <begin position="293"/>
        <end position="500"/>
    </location>
</feature>
<comment type="caution">
    <text evidence="2">The sequence shown here is derived from an EMBL/GenBank/DDBJ whole genome shotgun (WGS) entry which is preliminary data.</text>
</comment>
<dbReference type="PANTHER" id="PTHR42842">
    <property type="entry name" value="FAD/NAD(P)-BINDING OXIDOREDUCTASE"/>
    <property type="match status" value="1"/>
</dbReference>
<gene>
    <name evidence="2" type="ORF">DWW02_14845</name>
</gene>
<dbReference type="Gene3D" id="3.50.50.60">
    <property type="entry name" value="FAD/NAD(P)-binding domain"/>
    <property type="match status" value="2"/>
</dbReference>
<dbReference type="SUPFAM" id="SSF51905">
    <property type="entry name" value="FAD/NAD(P)-binding domain"/>
    <property type="match status" value="1"/>
</dbReference>
<name>A0A412Z6E9_9FIRM</name>
<proteinExistence type="predicted"/>
<dbReference type="InterPro" id="IPR049516">
    <property type="entry name" value="FAD-depend_C"/>
</dbReference>
<dbReference type="RefSeq" id="WP_117625795.1">
    <property type="nucleotide sequence ID" value="NZ_CAUHGS010000004.1"/>
</dbReference>
<evidence type="ECO:0000313" key="2">
    <source>
        <dbReference type="EMBL" id="RGV75572.1"/>
    </source>
</evidence>
<dbReference type="Proteomes" id="UP000284543">
    <property type="component" value="Unassembled WGS sequence"/>
</dbReference>
<protein>
    <submittedName>
        <fullName evidence="2">FAD-dependent oxidoreductase</fullName>
    </submittedName>
</protein>
<dbReference type="PIRSF" id="PIRSF038984">
    <property type="entry name" value="FAD_binding_protein"/>
    <property type="match status" value="1"/>
</dbReference>
<dbReference type="PANTHER" id="PTHR42842:SF3">
    <property type="entry name" value="FAD_NAD(P)-BINDING OXIDOREDUCTASE FAMILY PROTEIN"/>
    <property type="match status" value="1"/>
</dbReference>
<dbReference type="EMBL" id="QRZM01000005">
    <property type="protein sequence ID" value="RGV75572.1"/>
    <property type="molecule type" value="Genomic_DNA"/>
</dbReference>
<dbReference type="InterPro" id="IPR028348">
    <property type="entry name" value="FAD-binding_protein"/>
</dbReference>
<reference evidence="2 3" key="1">
    <citation type="submission" date="2018-08" db="EMBL/GenBank/DDBJ databases">
        <title>A genome reference for cultivated species of the human gut microbiota.</title>
        <authorList>
            <person name="Zou Y."/>
            <person name="Xue W."/>
            <person name="Luo G."/>
        </authorList>
    </citation>
    <scope>NUCLEOTIDE SEQUENCE [LARGE SCALE GENOMIC DNA]</scope>
    <source>
        <strain evidence="2 3">AF14-18</strain>
    </source>
</reference>
<evidence type="ECO:0000313" key="3">
    <source>
        <dbReference type="Proteomes" id="UP000284543"/>
    </source>
</evidence>
<dbReference type="AlphaFoldDB" id="A0A412Z6E9"/>